<dbReference type="InterPro" id="IPR031596">
    <property type="entry name" value="MaAIMP_sms"/>
</dbReference>
<organism evidence="3 4">
    <name type="scientific">Nocardioides jishulii</name>
    <dbReference type="NCBI Taxonomy" id="2575440"/>
    <lineage>
        <taxon>Bacteria</taxon>
        <taxon>Bacillati</taxon>
        <taxon>Actinomycetota</taxon>
        <taxon>Actinomycetes</taxon>
        <taxon>Propionibacteriales</taxon>
        <taxon>Nocardioidaceae</taxon>
        <taxon>Nocardioides</taxon>
    </lineage>
</organism>
<dbReference type="Proteomes" id="UP000307808">
    <property type="component" value="Unassembled WGS sequence"/>
</dbReference>
<reference evidence="3 4" key="1">
    <citation type="submission" date="2019-04" db="EMBL/GenBank/DDBJ databases">
        <authorList>
            <person name="Dong K."/>
        </authorList>
    </citation>
    <scope>NUCLEOTIDE SEQUENCE [LARGE SCALE GENOMIC DNA]</scope>
    <source>
        <strain evidence="4">dk3543</strain>
    </source>
</reference>
<dbReference type="RefSeq" id="WP_137064519.1">
    <property type="nucleotide sequence ID" value="NZ_CP040748.1"/>
</dbReference>
<keyword evidence="4" id="KW-1185">Reference proteome</keyword>
<dbReference type="NCBIfam" id="NF033493">
    <property type="entry name" value="MetS_like_NSS"/>
    <property type="match status" value="1"/>
</dbReference>
<keyword evidence="2" id="KW-0472">Membrane</keyword>
<gene>
    <name evidence="3" type="ORF">FC770_02450</name>
</gene>
<keyword evidence="2" id="KW-1133">Transmembrane helix</keyword>
<evidence type="ECO:0000256" key="2">
    <source>
        <dbReference type="SAM" id="Phobius"/>
    </source>
</evidence>
<evidence type="ECO:0000313" key="3">
    <source>
        <dbReference type="EMBL" id="TKI64055.1"/>
    </source>
</evidence>
<dbReference type="AlphaFoldDB" id="A0A4U2YTA6"/>
<name>A0A4U2YTA6_9ACTN</name>
<evidence type="ECO:0000256" key="1">
    <source>
        <dbReference type="SAM" id="MobiDB-lite"/>
    </source>
</evidence>
<evidence type="ECO:0000313" key="4">
    <source>
        <dbReference type="Proteomes" id="UP000307808"/>
    </source>
</evidence>
<accession>A0A4U2YTA6</accession>
<feature type="transmembrane region" description="Helical" evidence="2">
    <location>
        <begin position="6"/>
        <end position="28"/>
    </location>
</feature>
<dbReference type="Pfam" id="PF16951">
    <property type="entry name" value="MaAIMP_sms"/>
    <property type="match status" value="1"/>
</dbReference>
<feature type="region of interest" description="Disordered" evidence="1">
    <location>
        <begin position="34"/>
        <end position="54"/>
    </location>
</feature>
<proteinExistence type="predicted"/>
<keyword evidence="2" id="KW-0812">Transmembrane</keyword>
<dbReference type="EMBL" id="SZPY01000001">
    <property type="protein sequence ID" value="TKI64055.1"/>
    <property type="molecule type" value="Genomic_DNA"/>
</dbReference>
<comment type="caution">
    <text evidence="3">The sequence shown here is derived from an EMBL/GenBank/DDBJ whole genome shotgun (WGS) entry which is preliminary data.</text>
</comment>
<protein>
    <submittedName>
        <fullName evidence="3">Methionine/alanine import family NSS transporter small subunit</fullName>
    </submittedName>
</protein>
<sequence length="54" mass="5809">MSATAIVMMIFSMLVLWGGLVLAIVLLVRADGRRGRADAGPDVRPGGQHFTRDL</sequence>